<comment type="caution">
    <text evidence="8">The sequence shown here is derived from an EMBL/GenBank/DDBJ whole genome shotgun (WGS) entry which is preliminary data.</text>
</comment>
<dbReference type="AlphaFoldDB" id="A0A9R1CAU9"/>
<accession>A0A9R1CAU9</accession>
<dbReference type="GeneID" id="72466827"/>
<sequence length="126" mass="13781">MNSTTFVCLKGLRFHAPVGVLDLEKIVGNDILVDLKIGYPFSRAMKSDDVADTLNYAEVYTAVREEVAEPVNLLERLAGKIVGRLLSDFPLITSIDMRITKENPPMGIDGAGAIIEIHLINPKTGE</sequence>
<evidence type="ECO:0000313" key="8">
    <source>
        <dbReference type="EMBL" id="GJG59135.1"/>
    </source>
</evidence>
<evidence type="ECO:0000256" key="4">
    <source>
        <dbReference type="ARBA" id="ARBA00022909"/>
    </source>
</evidence>
<evidence type="ECO:0000256" key="2">
    <source>
        <dbReference type="ARBA" id="ARBA00005013"/>
    </source>
</evidence>
<comment type="pathway">
    <text evidence="2 6">Cofactor biosynthesis; tetrahydrofolate biosynthesis; 2-amino-4-hydroxy-6-hydroxymethyl-7,8-dihydropteridine diphosphate from 7,8-dihydroneopterin triphosphate: step 3/4.</text>
</comment>
<dbReference type="GO" id="GO:0004150">
    <property type="term" value="F:dihydroneopterin aldolase activity"/>
    <property type="evidence" value="ECO:0007669"/>
    <property type="project" value="UniProtKB-UniRule"/>
</dbReference>
<reference evidence="8" key="1">
    <citation type="journal article" date="2022" name="Int. J. Syst. Evol. Microbiol.">
        <title>Prevotella lacticifex sp. nov., isolated from the rumen of cows.</title>
        <authorList>
            <person name="Shinkai T."/>
            <person name="Ikeyama N."/>
            <person name="Kumagai M."/>
            <person name="Ohmori H."/>
            <person name="Sakamoto M."/>
            <person name="Ohkuma M."/>
            <person name="Mitsumori M."/>
        </authorList>
    </citation>
    <scope>NUCLEOTIDE SEQUENCE</scope>
    <source>
        <strain evidence="8">R5076</strain>
    </source>
</reference>
<dbReference type="PANTHER" id="PTHR42844:SF1">
    <property type="entry name" value="DIHYDRONEOPTERIN ALDOLASE 1-RELATED"/>
    <property type="match status" value="1"/>
</dbReference>
<keyword evidence="5 6" id="KW-0456">Lyase</keyword>
<dbReference type="GO" id="GO:0046656">
    <property type="term" value="P:folic acid biosynthetic process"/>
    <property type="evidence" value="ECO:0007669"/>
    <property type="project" value="UniProtKB-UniRule"/>
</dbReference>
<organism evidence="8 9">
    <name type="scientific">Prevotella lacticifex</name>
    <dbReference type="NCBI Taxonomy" id="2854755"/>
    <lineage>
        <taxon>Bacteria</taxon>
        <taxon>Pseudomonadati</taxon>
        <taxon>Bacteroidota</taxon>
        <taxon>Bacteroidia</taxon>
        <taxon>Bacteroidales</taxon>
        <taxon>Prevotellaceae</taxon>
        <taxon>Prevotella</taxon>
    </lineage>
</organism>
<keyword evidence="4 6" id="KW-0289">Folate biosynthesis</keyword>
<gene>
    <name evidence="8" type="ORF">PRLR5076_19860</name>
</gene>
<proteinExistence type="inferred from homology"/>
<dbReference type="GO" id="GO:0005737">
    <property type="term" value="C:cytoplasm"/>
    <property type="evidence" value="ECO:0007669"/>
    <property type="project" value="TreeGrafter"/>
</dbReference>
<evidence type="ECO:0000256" key="6">
    <source>
        <dbReference type="RuleBase" id="RU362079"/>
    </source>
</evidence>
<name>A0A9R1CAU9_9BACT</name>
<dbReference type="SMART" id="SM00905">
    <property type="entry name" value="FolB"/>
    <property type="match status" value="1"/>
</dbReference>
<dbReference type="InterPro" id="IPR043133">
    <property type="entry name" value="GTP-CH-I_C/QueF"/>
</dbReference>
<evidence type="ECO:0000256" key="3">
    <source>
        <dbReference type="ARBA" id="ARBA00005708"/>
    </source>
</evidence>
<comment type="function">
    <text evidence="6">Catalyzes the conversion of 7,8-dihydroneopterin to 6-hydroxymethyl-7,8-dihydropterin.</text>
</comment>
<evidence type="ECO:0000259" key="7">
    <source>
        <dbReference type="SMART" id="SM00905"/>
    </source>
</evidence>
<protein>
    <recommendedName>
        <fullName evidence="6">7,8-dihydroneopterin aldolase</fullName>
        <ecNumber evidence="6">4.1.2.25</ecNumber>
    </recommendedName>
</protein>
<dbReference type="Proteomes" id="UP000825483">
    <property type="component" value="Unassembled WGS sequence"/>
</dbReference>
<comment type="similarity">
    <text evidence="3 6">Belongs to the DHNA family.</text>
</comment>
<dbReference type="InterPro" id="IPR006156">
    <property type="entry name" value="Dihydroneopterin_aldolase"/>
</dbReference>
<evidence type="ECO:0000256" key="1">
    <source>
        <dbReference type="ARBA" id="ARBA00001353"/>
    </source>
</evidence>
<dbReference type="InterPro" id="IPR006157">
    <property type="entry name" value="FolB_dom"/>
</dbReference>
<dbReference type="NCBIfam" id="TIGR00526">
    <property type="entry name" value="folB_dom"/>
    <property type="match status" value="1"/>
</dbReference>
<dbReference type="RefSeq" id="WP_223925836.1">
    <property type="nucleotide sequence ID" value="NZ_BPTU01000001.1"/>
</dbReference>
<dbReference type="SUPFAM" id="SSF55620">
    <property type="entry name" value="Tetrahydrobiopterin biosynthesis enzymes-like"/>
    <property type="match status" value="1"/>
</dbReference>
<feature type="domain" description="Dihydroneopterin aldolase/epimerase" evidence="7">
    <location>
        <begin position="7"/>
        <end position="117"/>
    </location>
</feature>
<evidence type="ECO:0000256" key="5">
    <source>
        <dbReference type="ARBA" id="ARBA00023239"/>
    </source>
</evidence>
<evidence type="ECO:0000313" key="9">
    <source>
        <dbReference type="Proteomes" id="UP000825483"/>
    </source>
</evidence>
<dbReference type="PANTHER" id="PTHR42844">
    <property type="entry name" value="DIHYDRONEOPTERIN ALDOLASE 1-RELATED"/>
    <property type="match status" value="1"/>
</dbReference>
<dbReference type="Pfam" id="PF02152">
    <property type="entry name" value="FolB"/>
    <property type="match status" value="1"/>
</dbReference>
<dbReference type="EC" id="4.1.2.25" evidence="6"/>
<dbReference type="EMBL" id="BPUB01000002">
    <property type="protein sequence ID" value="GJG59135.1"/>
    <property type="molecule type" value="Genomic_DNA"/>
</dbReference>
<comment type="catalytic activity">
    <reaction evidence="1 6">
        <text>7,8-dihydroneopterin = 6-hydroxymethyl-7,8-dihydropterin + glycolaldehyde</text>
        <dbReference type="Rhea" id="RHEA:10540"/>
        <dbReference type="ChEBI" id="CHEBI:17001"/>
        <dbReference type="ChEBI" id="CHEBI:17071"/>
        <dbReference type="ChEBI" id="CHEBI:44841"/>
        <dbReference type="EC" id="4.1.2.25"/>
    </reaction>
</comment>
<keyword evidence="9" id="KW-1185">Reference proteome</keyword>
<dbReference type="Gene3D" id="3.30.1130.10">
    <property type="match status" value="1"/>
</dbReference>
<dbReference type="CDD" id="cd00534">
    <property type="entry name" value="DHNA_DHNTPE"/>
    <property type="match status" value="1"/>
</dbReference>
<dbReference type="GO" id="GO:0046654">
    <property type="term" value="P:tetrahydrofolate biosynthetic process"/>
    <property type="evidence" value="ECO:0007669"/>
    <property type="project" value="UniProtKB-UniRule"/>
</dbReference>
<dbReference type="NCBIfam" id="TIGR00525">
    <property type="entry name" value="folB"/>
    <property type="match status" value="1"/>
</dbReference>